<dbReference type="InterPro" id="IPR020471">
    <property type="entry name" value="AKR"/>
</dbReference>
<dbReference type="PANTHER" id="PTHR42686">
    <property type="entry name" value="GH17980P-RELATED"/>
    <property type="match status" value="1"/>
</dbReference>
<gene>
    <name evidence="2" type="ORF">N1032_04065</name>
</gene>
<evidence type="ECO:0000259" key="1">
    <source>
        <dbReference type="Pfam" id="PF00248"/>
    </source>
</evidence>
<dbReference type="InterPro" id="IPR044477">
    <property type="entry name" value="FDH-like"/>
</dbReference>
<comment type="caution">
    <text evidence="2">The sequence shown here is derived from an EMBL/GenBank/DDBJ whole genome shotgun (WGS) entry which is preliminary data.</text>
</comment>
<dbReference type="InterPro" id="IPR036812">
    <property type="entry name" value="NAD(P)_OxRdtase_dom_sf"/>
</dbReference>
<accession>A0ABT2GY84</accession>
<proteinExistence type="predicted"/>
<protein>
    <submittedName>
        <fullName evidence="2">Aldo/keto reductase</fullName>
    </submittedName>
</protein>
<dbReference type="InterPro" id="IPR023210">
    <property type="entry name" value="NADP_OxRdtase_dom"/>
</dbReference>
<dbReference type="RefSeq" id="WP_259537589.1">
    <property type="nucleotide sequence ID" value="NZ_JANLCJ010000001.1"/>
</dbReference>
<evidence type="ECO:0000313" key="3">
    <source>
        <dbReference type="Proteomes" id="UP001165586"/>
    </source>
</evidence>
<dbReference type="SUPFAM" id="SSF51430">
    <property type="entry name" value="NAD(P)-linked oxidoreductase"/>
    <property type="match status" value="1"/>
</dbReference>
<evidence type="ECO:0000313" key="2">
    <source>
        <dbReference type="EMBL" id="MCS5732918.1"/>
    </source>
</evidence>
<sequence>MTQSTNHLPAFGRLGLGTANLGNLYRELTDDVAWQILDVAWESGIRYFDTAPHYGLGLAERRLGAFLQTKPRDDYVISTKVGRLLRPNPEGAGTLDLQNEYAVPADLKRVWDFSPDGVRRSLDESLDRLGLGSVDVLYLHDPERHDLALGMSDGIPALARLRDEGVVRAIGVGSMVTETLLETALTGLADVLMVAGRYTLAEQPVYPGVLEACTANGVRIVNASVFNSGLLATNDPATKARYDYGGVPPEVLARAQSIAAIAQSFDVELPAAALQYSLRDPLVASVVTGSSTPEQLRQNVERMDAPIPEAFWQRLTDEGLIHP</sequence>
<dbReference type="EMBL" id="JANLCJ010000001">
    <property type="protein sequence ID" value="MCS5732918.1"/>
    <property type="molecule type" value="Genomic_DNA"/>
</dbReference>
<dbReference type="CDD" id="cd19162">
    <property type="entry name" value="AKR_FDH"/>
    <property type="match status" value="1"/>
</dbReference>
<dbReference type="Gene3D" id="3.20.20.100">
    <property type="entry name" value="NADP-dependent oxidoreductase domain"/>
    <property type="match status" value="1"/>
</dbReference>
<organism evidence="2 3">
    <name type="scientific">Herbiconiux daphne</name>
    <dbReference type="NCBI Taxonomy" id="2970914"/>
    <lineage>
        <taxon>Bacteria</taxon>
        <taxon>Bacillati</taxon>
        <taxon>Actinomycetota</taxon>
        <taxon>Actinomycetes</taxon>
        <taxon>Micrococcales</taxon>
        <taxon>Microbacteriaceae</taxon>
        <taxon>Herbiconiux</taxon>
    </lineage>
</organism>
<dbReference type="Pfam" id="PF00248">
    <property type="entry name" value="Aldo_ket_red"/>
    <property type="match status" value="1"/>
</dbReference>
<dbReference type="PANTHER" id="PTHR42686:SF1">
    <property type="entry name" value="GH17980P-RELATED"/>
    <property type="match status" value="1"/>
</dbReference>
<name>A0ABT2GY84_9MICO</name>
<keyword evidence="3" id="KW-1185">Reference proteome</keyword>
<dbReference type="Proteomes" id="UP001165586">
    <property type="component" value="Unassembled WGS sequence"/>
</dbReference>
<feature type="domain" description="NADP-dependent oxidoreductase" evidence="1">
    <location>
        <begin position="13"/>
        <end position="316"/>
    </location>
</feature>
<reference evidence="2" key="1">
    <citation type="submission" date="2022-08" db="EMBL/GenBank/DDBJ databases">
        <authorList>
            <person name="Deng Y."/>
            <person name="Han X.-F."/>
            <person name="Zhang Y.-Q."/>
        </authorList>
    </citation>
    <scope>NUCLEOTIDE SEQUENCE</scope>
    <source>
        <strain evidence="2">CPCC 203386</strain>
    </source>
</reference>